<gene>
    <name evidence="6" type="ORF">BBK15_06165</name>
</gene>
<evidence type="ECO:0000256" key="2">
    <source>
        <dbReference type="ARBA" id="ARBA00023125"/>
    </source>
</evidence>
<dbReference type="Pfam" id="PF00356">
    <property type="entry name" value="LacI"/>
    <property type="match status" value="1"/>
</dbReference>
<evidence type="ECO:0000256" key="3">
    <source>
        <dbReference type="ARBA" id="ARBA00023163"/>
    </source>
</evidence>
<accession>A0A1E7XZH6</accession>
<dbReference type="PANTHER" id="PTHR30146">
    <property type="entry name" value="LACI-RELATED TRANSCRIPTIONAL REPRESSOR"/>
    <property type="match status" value="1"/>
</dbReference>
<sequence length="364" mass="39470">MSEARPFASQTGKSPSEKKRVTLRDVAEEAGVSLKTASNVINHTGRMTDATREKVQKVVDRLGYRVNVSARNLNRGRTGFITLAVPCLTAPYLAELANRVIDAARIYGYSVYVTTYAEGTSRGAASLLRNFNATVSDGMILSLSEMEDLTPEDLSVDFPLVCVGARFTHHKADHVTPDDVQSARLATEYLLDRGVSRPAVVGSRTDFAQLSTLRDVTEGNAQLRMRGVFEACCDRNIALATELMPNVGHDWSIGSGARNMQRIIDSGVPFDGVIALNDQLAMGALSTLAVNGISVPDQVQVIGFDNNEESAYFQPPLTTMDSCLDWIAPTAVSRIIDRISGSRVLQPELITTQTRVIARATTCA</sequence>
<dbReference type="CDD" id="cd01392">
    <property type="entry name" value="HTH_LacI"/>
    <property type="match status" value="1"/>
</dbReference>
<keyword evidence="3" id="KW-0804">Transcription</keyword>
<proteinExistence type="predicted"/>
<dbReference type="SUPFAM" id="SSF53822">
    <property type="entry name" value="Periplasmic binding protein-like I"/>
    <property type="match status" value="1"/>
</dbReference>
<name>A0A1E7XZH6_BIFAD</name>
<evidence type="ECO:0000256" key="4">
    <source>
        <dbReference type="SAM" id="MobiDB-lite"/>
    </source>
</evidence>
<dbReference type="SUPFAM" id="SSF47413">
    <property type="entry name" value="lambda repressor-like DNA-binding domains"/>
    <property type="match status" value="1"/>
</dbReference>
<dbReference type="SMART" id="SM00354">
    <property type="entry name" value="HTH_LACI"/>
    <property type="match status" value="1"/>
</dbReference>
<dbReference type="GO" id="GO:0003700">
    <property type="term" value="F:DNA-binding transcription factor activity"/>
    <property type="evidence" value="ECO:0007669"/>
    <property type="project" value="TreeGrafter"/>
</dbReference>
<dbReference type="EMBL" id="MAXD01000004">
    <property type="protein sequence ID" value="OFA34763.1"/>
    <property type="molecule type" value="Genomic_DNA"/>
</dbReference>
<dbReference type="CDD" id="cd06267">
    <property type="entry name" value="PBP1_LacI_sugar_binding-like"/>
    <property type="match status" value="1"/>
</dbReference>
<evidence type="ECO:0000313" key="6">
    <source>
        <dbReference type="EMBL" id="OFA34763.1"/>
    </source>
</evidence>
<comment type="caution">
    <text evidence="6">The sequence shown here is derived from an EMBL/GenBank/DDBJ whole genome shotgun (WGS) entry which is preliminary data.</text>
</comment>
<organism evidence="6 7">
    <name type="scientific">Bifidobacterium adolescentis</name>
    <dbReference type="NCBI Taxonomy" id="1680"/>
    <lineage>
        <taxon>Bacteria</taxon>
        <taxon>Bacillati</taxon>
        <taxon>Actinomycetota</taxon>
        <taxon>Actinomycetes</taxon>
        <taxon>Bifidobacteriales</taxon>
        <taxon>Bifidobacteriaceae</taxon>
        <taxon>Bifidobacterium</taxon>
    </lineage>
</organism>
<dbReference type="PANTHER" id="PTHR30146:SF109">
    <property type="entry name" value="HTH-TYPE TRANSCRIPTIONAL REGULATOR GALS"/>
    <property type="match status" value="1"/>
</dbReference>
<evidence type="ECO:0000313" key="7">
    <source>
        <dbReference type="Proteomes" id="UP000175684"/>
    </source>
</evidence>
<dbReference type="Proteomes" id="UP000175684">
    <property type="component" value="Unassembled WGS sequence"/>
</dbReference>
<dbReference type="PROSITE" id="PS00356">
    <property type="entry name" value="HTH_LACI_1"/>
    <property type="match status" value="1"/>
</dbReference>
<dbReference type="Pfam" id="PF13377">
    <property type="entry name" value="Peripla_BP_3"/>
    <property type="match status" value="1"/>
</dbReference>
<reference evidence="6 7" key="1">
    <citation type="submission" date="2016-07" db="EMBL/GenBank/DDBJ databases">
        <title>Draft Genome Sequence of Bifidobacterium adolescentis strain Km 4.</title>
        <authorList>
            <person name="Danilenko V.N."/>
        </authorList>
    </citation>
    <scope>NUCLEOTIDE SEQUENCE [LARGE SCALE GENOMIC DNA]</scope>
    <source>
        <strain evidence="6 7">Km 4</strain>
    </source>
</reference>
<dbReference type="AlphaFoldDB" id="A0A1E7XZH6"/>
<dbReference type="GO" id="GO:0000976">
    <property type="term" value="F:transcription cis-regulatory region binding"/>
    <property type="evidence" value="ECO:0007669"/>
    <property type="project" value="TreeGrafter"/>
</dbReference>
<dbReference type="InterPro" id="IPR028082">
    <property type="entry name" value="Peripla_BP_I"/>
</dbReference>
<dbReference type="PROSITE" id="PS50932">
    <property type="entry name" value="HTH_LACI_2"/>
    <property type="match status" value="1"/>
</dbReference>
<feature type="region of interest" description="Disordered" evidence="4">
    <location>
        <begin position="1"/>
        <end position="21"/>
    </location>
</feature>
<evidence type="ECO:0000259" key="5">
    <source>
        <dbReference type="PROSITE" id="PS50932"/>
    </source>
</evidence>
<keyword evidence="1" id="KW-0805">Transcription regulation</keyword>
<dbReference type="Gene3D" id="3.40.50.2300">
    <property type="match status" value="2"/>
</dbReference>
<feature type="domain" description="HTH lacI-type" evidence="5">
    <location>
        <begin position="21"/>
        <end position="75"/>
    </location>
</feature>
<dbReference type="InterPro" id="IPR000843">
    <property type="entry name" value="HTH_LacI"/>
</dbReference>
<keyword evidence="2" id="KW-0238">DNA-binding</keyword>
<evidence type="ECO:0000256" key="1">
    <source>
        <dbReference type="ARBA" id="ARBA00023015"/>
    </source>
</evidence>
<dbReference type="RefSeq" id="WP_070122604.1">
    <property type="nucleotide sequence ID" value="NZ_MAXD01000004.1"/>
</dbReference>
<dbReference type="Gene3D" id="1.10.260.40">
    <property type="entry name" value="lambda repressor-like DNA-binding domains"/>
    <property type="match status" value="1"/>
</dbReference>
<dbReference type="InterPro" id="IPR010982">
    <property type="entry name" value="Lambda_DNA-bd_dom_sf"/>
</dbReference>
<dbReference type="InterPro" id="IPR046335">
    <property type="entry name" value="LacI/GalR-like_sensor"/>
</dbReference>
<dbReference type="OrthoDB" id="2854648at2"/>
<protein>
    <submittedName>
        <fullName evidence="6">LacI family transcriptional regulator</fullName>
    </submittedName>
</protein>